<dbReference type="RefSeq" id="XP_026298746.1">
    <property type="nucleotide sequence ID" value="XM_026442961.1"/>
</dbReference>
<dbReference type="AlphaFoldDB" id="A0A7M7MNS4"/>
<name>A0A7M7MNS4_APIME</name>
<dbReference type="PANTHER" id="PTHR23053">
    <property type="entry name" value="DLEC1 DELETED IN LUNG AND ESOPHAGEAL CANCER 1"/>
    <property type="match status" value="1"/>
</dbReference>
<accession>A0A8B8H420</accession>
<reference evidence="1" key="1">
    <citation type="submission" date="2021-01" db="UniProtKB">
        <authorList>
            <consortium name="EnsemblMetazoa"/>
        </authorList>
    </citation>
    <scope>IDENTIFICATION</scope>
    <source>
        <strain evidence="1">DH4</strain>
    </source>
</reference>
<evidence type="ECO:0000313" key="3">
    <source>
        <dbReference type="RefSeq" id="XP_026298746.1"/>
    </source>
</evidence>
<dbReference type="Proteomes" id="UP000005203">
    <property type="component" value="Linkage group LG9"/>
</dbReference>
<dbReference type="KEGG" id="ame:113219011"/>
<dbReference type="EnsemblMetazoa" id="XM_026442961">
    <property type="protein sequence ID" value="XP_026298746"/>
    <property type="gene ID" value="LOC113219011"/>
</dbReference>
<dbReference type="GO" id="GO:1904158">
    <property type="term" value="P:axonemal central apparatus assembly"/>
    <property type="evidence" value="ECO:0007669"/>
    <property type="project" value="TreeGrafter"/>
</dbReference>
<gene>
    <name evidence="3" type="primary">LOC113219011</name>
</gene>
<organism evidence="1">
    <name type="scientific">Apis mellifera</name>
    <name type="common">Honeybee</name>
    <dbReference type="NCBI Taxonomy" id="7460"/>
    <lineage>
        <taxon>Eukaryota</taxon>
        <taxon>Metazoa</taxon>
        <taxon>Ecdysozoa</taxon>
        <taxon>Arthropoda</taxon>
        <taxon>Hexapoda</taxon>
        <taxon>Insecta</taxon>
        <taxon>Pterygota</taxon>
        <taxon>Neoptera</taxon>
        <taxon>Endopterygota</taxon>
        <taxon>Hymenoptera</taxon>
        <taxon>Apocrita</taxon>
        <taxon>Aculeata</taxon>
        <taxon>Apoidea</taxon>
        <taxon>Anthophila</taxon>
        <taxon>Apidae</taxon>
        <taxon>Apis</taxon>
    </lineage>
</organism>
<proteinExistence type="predicted"/>
<dbReference type="PANTHER" id="PTHR23053:SF0">
    <property type="entry name" value="HYDROCEPHALUS-INDUCING PROTEIN HOMOLOG"/>
    <property type="match status" value="1"/>
</dbReference>
<sequence length="225" mass="25471">MRHLFINRGCIICPTLHFDKESLDFGTTALGFSTRQDVYLHNLALIPVAFTLTVLNDGNEVALTHEEFARSHTKPSFPNNPREFEVSPEEGVVASNDSMRIKVIYTANIARVGHTMIQVDMWDSGSHPVLLPITFCGKVTPLTIVPQDITVRFCFLNYPYSRSIDITNNSDIDGYFYFIQQQVTEDVTMICSFSKYQGYVKSHKSSPIDVTIMMKDLGIYTLTLK</sequence>
<keyword evidence="2" id="KW-1185">Reference proteome</keyword>
<dbReference type="GO" id="GO:0003341">
    <property type="term" value="P:cilium movement"/>
    <property type="evidence" value="ECO:0007669"/>
    <property type="project" value="TreeGrafter"/>
</dbReference>
<dbReference type="GO" id="GO:0005930">
    <property type="term" value="C:axoneme"/>
    <property type="evidence" value="ECO:0007669"/>
    <property type="project" value="TreeGrafter"/>
</dbReference>
<protein>
    <submittedName>
        <fullName evidence="3">Hydrocephalus-inducing protein homolog</fullName>
    </submittedName>
</protein>
<evidence type="ECO:0000313" key="1">
    <source>
        <dbReference type="EnsemblMetazoa" id="XP_026298746"/>
    </source>
</evidence>
<dbReference type="InterPro" id="IPR013783">
    <property type="entry name" value="Ig-like_fold"/>
</dbReference>
<reference evidence="3" key="2">
    <citation type="submission" date="2025-04" db="UniProtKB">
        <authorList>
            <consortium name="RefSeq"/>
        </authorList>
    </citation>
    <scope>IDENTIFICATION</scope>
    <source>
        <strain evidence="3">DH4</strain>
        <tissue evidence="3">Whole body</tissue>
    </source>
</reference>
<dbReference type="OrthoDB" id="7610565at2759"/>
<dbReference type="InterPro" id="IPR033305">
    <property type="entry name" value="Hydin-like"/>
</dbReference>
<dbReference type="GeneID" id="113219011"/>
<evidence type="ECO:0000313" key="2">
    <source>
        <dbReference type="Proteomes" id="UP000005203"/>
    </source>
</evidence>
<accession>A0A7M7MNS4</accession>
<dbReference type="Gene3D" id="2.60.40.10">
    <property type="entry name" value="Immunoglobulins"/>
    <property type="match status" value="2"/>
</dbReference>